<reference evidence="1 2" key="1">
    <citation type="submission" date="2017-02" db="EMBL/GenBank/DDBJ databases">
        <authorList>
            <person name="Peterson S.W."/>
        </authorList>
    </citation>
    <scope>NUCLEOTIDE SEQUENCE [LARGE SCALE GENOMIC DNA]</scope>
    <source>
        <strain evidence="1 2">ATCC BAA-909</strain>
    </source>
</reference>
<organism evidence="1 2">
    <name type="scientific">Treponema berlinense</name>
    <dbReference type="NCBI Taxonomy" id="225004"/>
    <lineage>
        <taxon>Bacteria</taxon>
        <taxon>Pseudomonadati</taxon>
        <taxon>Spirochaetota</taxon>
        <taxon>Spirochaetia</taxon>
        <taxon>Spirochaetales</taxon>
        <taxon>Treponemataceae</taxon>
        <taxon>Treponema</taxon>
    </lineage>
</organism>
<accession>A0A1T4QY97</accession>
<keyword evidence="2" id="KW-1185">Reference proteome</keyword>
<dbReference type="Gene3D" id="3.30.2310.20">
    <property type="entry name" value="RelE-like"/>
    <property type="match status" value="1"/>
</dbReference>
<dbReference type="OrthoDB" id="370343at2"/>
<gene>
    <name evidence="1" type="ORF">SAMN02745152_02165</name>
</gene>
<sequence length="103" mass="12156">MEVKFLTDELKLLYQTGSSKKYKTVPMQVAKKLVRAVDVLSAATVIQDVWKFPSYNFEHLEGNKRYSMRMDRTWRLEMEIEWTNNECTIGIIGLYDLTKHYGD</sequence>
<dbReference type="Proteomes" id="UP000190395">
    <property type="component" value="Unassembled WGS sequence"/>
</dbReference>
<evidence type="ECO:0000313" key="2">
    <source>
        <dbReference type="Proteomes" id="UP000190395"/>
    </source>
</evidence>
<protein>
    <submittedName>
        <fullName evidence="1">Proteic killer suppression protein</fullName>
    </submittedName>
</protein>
<dbReference type="GeneID" id="303368368"/>
<evidence type="ECO:0000313" key="1">
    <source>
        <dbReference type="EMBL" id="SKA08606.1"/>
    </source>
</evidence>
<dbReference type="AlphaFoldDB" id="A0A1T4QY97"/>
<proteinExistence type="predicted"/>
<name>A0A1T4QY97_9SPIR</name>
<dbReference type="Pfam" id="PF05015">
    <property type="entry name" value="HigB-like_toxin"/>
    <property type="match status" value="1"/>
</dbReference>
<dbReference type="RefSeq" id="WP_078931882.1">
    <property type="nucleotide sequence ID" value="NZ_CAMCLB010000019.1"/>
</dbReference>
<dbReference type="STRING" id="225004.SAMN02745152_02165"/>
<dbReference type="InterPro" id="IPR007711">
    <property type="entry name" value="HigB-1"/>
</dbReference>
<dbReference type="InterPro" id="IPR035093">
    <property type="entry name" value="RelE/ParE_toxin_dom_sf"/>
</dbReference>
<dbReference type="EMBL" id="FUXC01000020">
    <property type="protein sequence ID" value="SKA08606.1"/>
    <property type="molecule type" value="Genomic_DNA"/>
</dbReference>